<dbReference type="PROSITE" id="PS50931">
    <property type="entry name" value="HTH_LYSR"/>
    <property type="match status" value="1"/>
</dbReference>
<dbReference type="NCBIfam" id="NF008352">
    <property type="entry name" value="PRK11139.1"/>
    <property type="match status" value="1"/>
</dbReference>
<name>V4RKM0_9HYPH</name>
<proteinExistence type="inferred from homology"/>
<evidence type="ECO:0000256" key="4">
    <source>
        <dbReference type="ARBA" id="ARBA00023163"/>
    </source>
</evidence>
<evidence type="ECO:0000256" key="3">
    <source>
        <dbReference type="ARBA" id="ARBA00023125"/>
    </source>
</evidence>
<dbReference type="OrthoDB" id="9807765at2"/>
<keyword evidence="2" id="KW-0805">Transcription regulation</keyword>
<dbReference type="InterPro" id="IPR005119">
    <property type="entry name" value="LysR_subst-bd"/>
</dbReference>
<comment type="similarity">
    <text evidence="1">Belongs to the LysR transcriptional regulatory family.</text>
</comment>
<dbReference type="STRING" id="631454.N177_0820"/>
<dbReference type="InterPro" id="IPR036390">
    <property type="entry name" value="WH_DNA-bd_sf"/>
</dbReference>
<dbReference type="CDD" id="cd08432">
    <property type="entry name" value="PBP2_GcdR_TrpI_HvrB_AmpR_like"/>
    <property type="match status" value="1"/>
</dbReference>
<dbReference type="PRINTS" id="PR00039">
    <property type="entry name" value="HTHLYSR"/>
</dbReference>
<protein>
    <submittedName>
        <fullName evidence="6">Transcriptional regulator, LysR family protein</fullName>
    </submittedName>
</protein>
<evidence type="ECO:0000259" key="5">
    <source>
        <dbReference type="PROSITE" id="PS50931"/>
    </source>
</evidence>
<gene>
    <name evidence="6" type="ORF">N177_0820</name>
</gene>
<dbReference type="SUPFAM" id="SSF53850">
    <property type="entry name" value="Periplasmic binding protein-like II"/>
    <property type="match status" value="1"/>
</dbReference>
<dbReference type="SUPFAM" id="SSF46785">
    <property type="entry name" value="Winged helix' DNA-binding domain"/>
    <property type="match status" value="1"/>
</dbReference>
<dbReference type="EMBL" id="AWXZ01000014">
    <property type="protein sequence ID" value="ESR26601.1"/>
    <property type="molecule type" value="Genomic_DNA"/>
</dbReference>
<organism evidence="6 7">
    <name type="scientific">Lutibaculum baratangense AMV1</name>
    <dbReference type="NCBI Taxonomy" id="631454"/>
    <lineage>
        <taxon>Bacteria</taxon>
        <taxon>Pseudomonadati</taxon>
        <taxon>Pseudomonadota</taxon>
        <taxon>Alphaproteobacteria</taxon>
        <taxon>Hyphomicrobiales</taxon>
        <taxon>Tepidamorphaceae</taxon>
        <taxon>Lutibaculum</taxon>
    </lineage>
</organism>
<dbReference type="Gene3D" id="3.40.190.10">
    <property type="entry name" value="Periplasmic binding protein-like II"/>
    <property type="match status" value="2"/>
</dbReference>
<dbReference type="Pfam" id="PF00126">
    <property type="entry name" value="HTH_1"/>
    <property type="match status" value="1"/>
</dbReference>
<dbReference type="eggNOG" id="COG0583">
    <property type="taxonomic scope" value="Bacteria"/>
</dbReference>
<dbReference type="InterPro" id="IPR058163">
    <property type="entry name" value="LysR-type_TF_proteobact-type"/>
</dbReference>
<dbReference type="Pfam" id="PF03466">
    <property type="entry name" value="LysR_substrate"/>
    <property type="match status" value="1"/>
</dbReference>
<dbReference type="FunFam" id="1.10.10.10:FF:000001">
    <property type="entry name" value="LysR family transcriptional regulator"/>
    <property type="match status" value="1"/>
</dbReference>
<dbReference type="PANTHER" id="PTHR30537:SF26">
    <property type="entry name" value="GLYCINE CLEAVAGE SYSTEM TRANSCRIPTIONAL ACTIVATOR"/>
    <property type="match status" value="1"/>
</dbReference>
<dbReference type="AlphaFoldDB" id="V4RKM0"/>
<dbReference type="PANTHER" id="PTHR30537">
    <property type="entry name" value="HTH-TYPE TRANSCRIPTIONAL REGULATOR"/>
    <property type="match status" value="1"/>
</dbReference>
<dbReference type="RefSeq" id="WP_023430968.1">
    <property type="nucleotide sequence ID" value="NZ_AWXZ01000014.1"/>
</dbReference>
<reference evidence="6 7" key="1">
    <citation type="journal article" date="2014" name="Genome Announc.">
        <title>Draft Genome Sequence of Lutibaculum baratangense Strain AMV1T, Isolated from a Mud Volcano in Andamans, India.</title>
        <authorList>
            <person name="Singh A."/>
            <person name="Sreenivas A."/>
            <person name="Sathyanarayana Reddy G."/>
            <person name="Pinnaka A.K."/>
            <person name="Shivaji S."/>
        </authorList>
    </citation>
    <scope>NUCLEOTIDE SEQUENCE [LARGE SCALE GENOMIC DNA]</scope>
    <source>
        <strain evidence="6 7">AMV1</strain>
    </source>
</reference>
<keyword evidence="7" id="KW-1185">Reference proteome</keyword>
<evidence type="ECO:0000256" key="1">
    <source>
        <dbReference type="ARBA" id="ARBA00009437"/>
    </source>
</evidence>
<evidence type="ECO:0000256" key="2">
    <source>
        <dbReference type="ARBA" id="ARBA00023015"/>
    </source>
</evidence>
<sequence length="305" mass="33257">MKRLPPLNSLRAFEAAARHLGFKKAAEELNVSPAAVSQHVRALEAELGQPLFRRMTREVALTPAGRRGLARLAEAFRMLRAGADAMRPDERLRYLTVSVPPTLGAKWLVPRLDHFRLADPGFDIRLDATDTLVDFSTDDVDVALRYGRGDYPGLVSERIVAEVAFPVCGPALLAGERGLRAPADLAGHTLLHVQRKLDDDAAPSRRMWLKAAGLDGIDAERGPRFTIESLALESAIAGHGVALASGMSVGEDLAAGRLVRPFPPSGHDATSFSYHLVYPETRRGDPRLQAFRDWVFAEMSGRPAT</sequence>
<dbReference type="GO" id="GO:0043565">
    <property type="term" value="F:sequence-specific DNA binding"/>
    <property type="evidence" value="ECO:0007669"/>
    <property type="project" value="TreeGrafter"/>
</dbReference>
<evidence type="ECO:0000313" key="7">
    <source>
        <dbReference type="Proteomes" id="UP000017819"/>
    </source>
</evidence>
<comment type="caution">
    <text evidence="6">The sequence shown here is derived from an EMBL/GenBank/DDBJ whole genome shotgun (WGS) entry which is preliminary data.</text>
</comment>
<feature type="domain" description="HTH lysR-type" evidence="5">
    <location>
        <begin position="5"/>
        <end position="62"/>
    </location>
</feature>
<dbReference type="PATRIC" id="fig|631454.5.peg.809"/>
<dbReference type="GO" id="GO:0003700">
    <property type="term" value="F:DNA-binding transcription factor activity"/>
    <property type="evidence" value="ECO:0007669"/>
    <property type="project" value="InterPro"/>
</dbReference>
<dbReference type="Gene3D" id="1.10.10.10">
    <property type="entry name" value="Winged helix-like DNA-binding domain superfamily/Winged helix DNA-binding domain"/>
    <property type="match status" value="1"/>
</dbReference>
<accession>V4RKM0</accession>
<dbReference type="GO" id="GO:0006351">
    <property type="term" value="P:DNA-templated transcription"/>
    <property type="evidence" value="ECO:0007669"/>
    <property type="project" value="TreeGrafter"/>
</dbReference>
<dbReference type="InterPro" id="IPR036388">
    <property type="entry name" value="WH-like_DNA-bd_sf"/>
</dbReference>
<keyword evidence="3" id="KW-0238">DNA-binding</keyword>
<evidence type="ECO:0000313" key="6">
    <source>
        <dbReference type="EMBL" id="ESR26601.1"/>
    </source>
</evidence>
<dbReference type="InterPro" id="IPR000847">
    <property type="entry name" value="LysR_HTH_N"/>
</dbReference>
<keyword evidence="4" id="KW-0804">Transcription</keyword>
<dbReference type="Proteomes" id="UP000017819">
    <property type="component" value="Unassembled WGS sequence"/>
</dbReference>